<keyword evidence="5 11" id="KW-0808">Transferase</keyword>
<dbReference type="RefSeq" id="WP_107938337.1">
    <property type="nucleotide sequence ID" value="NZ_QANS01000001.1"/>
</dbReference>
<dbReference type="EMBL" id="QANS01000001">
    <property type="protein sequence ID" value="PTU32628.1"/>
    <property type="molecule type" value="Genomic_DNA"/>
</dbReference>
<keyword evidence="6 11" id="KW-0548">Nucleotidyltransferase</keyword>
<evidence type="ECO:0000256" key="8">
    <source>
        <dbReference type="ARBA" id="ARBA00022840"/>
    </source>
</evidence>
<name>A0A2T5MJ95_9GAMM</name>
<accession>A0A2T5MJ95</accession>
<keyword evidence="7 11" id="KW-0547">Nucleotide-binding</keyword>
<comment type="caution">
    <text evidence="13">The sequence shown here is derived from an EMBL/GenBank/DDBJ whole genome shotgun (WGS) entry which is preliminary data.</text>
</comment>
<dbReference type="NCBIfam" id="TIGR00125">
    <property type="entry name" value="cyt_tran_rel"/>
    <property type="match status" value="1"/>
</dbReference>
<dbReference type="NCBIfam" id="NF000839">
    <property type="entry name" value="PRK00071.1-1"/>
    <property type="match status" value="1"/>
</dbReference>
<dbReference type="NCBIfam" id="TIGR00482">
    <property type="entry name" value="nicotinate (nicotinamide) nucleotide adenylyltransferase"/>
    <property type="match status" value="1"/>
</dbReference>
<evidence type="ECO:0000256" key="1">
    <source>
        <dbReference type="ARBA" id="ARBA00002324"/>
    </source>
</evidence>
<keyword evidence="4 11" id="KW-0662">Pyridine nucleotide biosynthesis</keyword>
<dbReference type="OrthoDB" id="5295945at2"/>
<gene>
    <name evidence="11" type="primary">nadD</name>
    <name evidence="13" type="ORF">CJD38_00445</name>
</gene>
<evidence type="ECO:0000256" key="7">
    <source>
        <dbReference type="ARBA" id="ARBA00022741"/>
    </source>
</evidence>
<comment type="similarity">
    <text evidence="3 11">Belongs to the NadD family.</text>
</comment>
<dbReference type="Proteomes" id="UP000244248">
    <property type="component" value="Unassembled WGS sequence"/>
</dbReference>
<organism evidence="13 14">
    <name type="scientific">Stenotrophobium rhamnosiphilum</name>
    <dbReference type="NCBI Taxonomy" id="2029166"/>
    <lineage>
        <taxon>Bacteria</taxon>
        <taxon>Pseudomonadati</taxon>
        <taxon>Pseudomonadota</taxon>
        <taxon>Gammaproteobacteria</taxon>
        <taxon>Nevskiales</taxon>
        <taxon>Nevskiaceae</taxon>
        <taxon>Stenotrophobium</taxon>
    </lineage>
</organism>
<dbReference type="InterPro" id="IPR005248">
    <property type="entry name" value="NadD/NMNAT"/>
</dbReference>
<dbReference type="UniPathway" id="UPA00253">
    <property type="reaction ID" value="UER00332"/>
</dbReference>
<comment type="catalytic activity">
    <reaction evidence="10 11">
        <text>nicotinate beta-D-ribonucleotide + ATP + H(+) = deamido-NAD(+) + diphosphate</text>
        <dbReference type="Rhea" id="RHEA:22860"/>
        <dbReference type="ChEBI" id="CHEBI:15378"/>
        <dbReference type="ChEBI" id="CHEBI:30616"/>
        <dbReference type="ChEBI" id="CHEBI:33019"/>
        <dbReference type="ChEBI" id="CHEBI:57502"/>
        <dbReference type="ChEBI" id="CHEBI:58437"/>
        <dbReference type="EC" id="2.7.7.18"/>
    </reaction>
</comment>
<keyword evidence="9 11" id="KW-0520">NAD</keyword>
<dbReference type="InterPro" id="IPR014729">
    <property type="entry name" value="Rossmann-like_a/b/a_fold"/>
</dbReference>
<dbReference type="GO" id="GO:0004515">
    <property type="term" value="F:nicotinate-nucleotide adenylyltransferase activity"/>
    <property type="evidence" value="ECO:0007669"/>
    <property type="project" value="UniProtKB-UniRule"/>
</dbReference>
<dbReference type="AlphaFoldDB" id="A0A2T5MJ95"/>
<dbReference type="Pfam" id="PF01467">
    <property type="entry name" value="CTP_transf_like"/>
    <property type="match status" value="1"/>
</dbReference>
<dbReference type="CDD" id="cd02165">
    <property type="entry name" value="NMNAT"/>
    <property type="match status" value="1"/>
</dbReference>
<sequence length="220" mass="24562">MKAIGIFGGAFAPFHNGHLRVAIECRERLDLSVMHLIPTANPPHRTVARVSAQRRLEWLRLALRKEKGFVADDREILRQGTSFTFDTLTELRAQYPKASLVLIMGADAFAHLHTWHRWKELLNLAHLVVIARKGAKLDASAECASTLEGLRTTDPDALHNAPAGLWMQLDLPLLDISSTRIRRLLKKKQSVRGLLPDAILNHITAADIAVLTQDEDATTH</sequence>
<evidence type="ECO:0000256" key="9">
    <source>
        <dbReference type="ARBA" id="ARBA00023027"/>
    </source>
</evidence>
<dbReference type="NCBIfam" id="NF000840">
    <property type="entry name" value="PRK00071.1-3"/>
    <property type="match status" value="1"/>
</dbReference>
<proteinExistence type="inferred from homology"/>
<dbReference type="EC" id="2.7.7.18" evidence="11"/>
<reference evidence="13 14" key="1">
    <citation type="submission" date="2018-04" db="EMBL/GenBank/DDBJ databases">
        <title>Novel species isolated from glacier.</title>
        <authorList>
            <person name="Liu Q."/>
            <person name="Xin Y.-H."/>
        </authorList>
    </citation>
    <scope>NUCLEOTIDE SEQUENCE [LARGE SCALE GENOMIC DNA]</scope>
    <source>
        <strain evidence="13 14">GT1R17</strain>
    </source>
</reference>
<keyword evidence="8 11" id="KW-0067">ATP-binding</keyword>
<feature type="domain" description="Cytidyltransferase-like" evidence="12">
    <location>
        <begin position="6"/>
        <end position="183"/>
    </location>
</feature>
<evidence type="ECO:0000256" key="5">
    <source>
        <dbReference type="ARBA" id="ARBA00022679"/>
    </source>
</evidence>
<evidence type="ECO:0000256" key="10">
    <source>
        <dbReference type="ARBA" id="ARBA00048721"/>
    </source>
</evidence>
<dbReference type="HAMAP" id="MF_00244">
    <property type="entry name" value="NaMN_adenylyltr"/>
    <property type="match status" value="1"/>
</dbReference>
<comment type="pathway">
    <text evidence="2 11">Cofactor biosynthesis; NAD(+) biosynthesis; deamido-NAD(+) from nicotinate D-ribonucleotide: step 1/1.</text>
</comment>
<evidence type="ECO:0000256" key="2">
    <source>
        <dbReference type="ARBA" id="ARBA00005019"/>
    </source>
</evidence>
<keyword evidence="14" id="KW-1185">Reference proteome</keyword>
<dbReference type="GO" id="GO:0005524">
    <property type="term" value="F:ATP binding"/>
    <property type="evidence" value="ECO:0007669"/>
    <property type="project" value="UniProtKB-KW"/>
</dbReference>
<evidence type="ECO:0000313" key="13">
    <source>
        <dbReference type="EMBL" id="PTU32628.1"/>
    </source>
</evidence>
<dbReference type="Gene3D" id="3.40.50.620">
    <property type="entry name" value="HUPs"/>
    <property type="match status" value="1"/>
</dbReference>
<evidence type="ECO:0000313" key="14">
    <source>
        <dbReference type="Proteomes" id="UP000244248"/>
    </source>
</evidence>
<dbReference type="SUPFAM" id="SSF52374">
    <property type="entry name" value="Nucleotidylyl transferase"/>
    <property type="match status" value="1"/>
</dbReference>
<evidence type="ECO:0000256" key="3">
    <source>
        <dbReference type="ARBA" id="ARBA00009014"/>
    </source>
</evidence>
<dbReference type="InterPro" id="IPR004821">
    <property type="entry name" value="Cyt_trans-like"/>
</dbReference>
<evidence type="ECO:0000256" key="11">
    <source>
        <dbReference type="HAMAP-Rule" id="MF_00244"/>
    </source>
</evidence>
<dbReference type="PANTHER" id="PTHR39321:SF3">
    <property type="entry name" value="PHOSPHOPANTETHEINE ADENYLYLTRANSFERASE"/>
    <property type="match status" value="1"/>
</dbReference>
<evidence type="ECO:0000259" key="12">
    <source>
        <dbReference type="Pfam" id="PF01467"/>
    </source>
</evidence>
<evidence type="ECO:0000256" key="6">
    <source>
        <dbReference type="ARBA" id="ARBA00022695"/>
    </source>
</evidence>
<comment type="function">
    <text evidence="1 11">Catalyzes the reversible adenylation of nicotinate mononucleotide (NaMN) to nicotinic acid adenine dinucleotide (NaAD).</text>
</comment>
<dbReference type="GO" id="GO:0009435">
    <property type="term" value="P:NAD+ biosynthetic process"/>
    <property type="evidence" value="ECO:0007669"/>
    <property type="project" value="UniProtKB-UniRule"/>
</dbReference>
<dbReference type="PANTHER" id="PTHR39321">
    <property type="entry name" value="NICOTINATE-NUCLEOTIDE ADENYLYLTRANSFERASE-RELATED"/>
    <property type="match status" value="1"/>
</dbReference>
<evidence type="ECO:0000256" key="4">
    <source>
        <dbReference type="ARBA" id="ARBA00022642"/>
    </source>
</evidence>
<protein>
    <recommendedName>
        <fullName evidence="11">Probable nicotinate-nucleotide adenylyltransferase</fullName>
        <ecNumber evidence="11">2.7.7.18</ecNumber>
    </recommendedName>
    <alternativeName>
        <fullName evidence="11">Deamido-NAD(+) diphosphorylase</fullName>
    </alternativeName>
    <alternativeName>
        <fullName evidence="11">Deamido-NAD(+) pyrophosphorylase</fullName>
    </alternativeName>
    <alternativeName>
        <fullName evidence="11">Nicotinate mononucleotide adenylyltransferase</fullName>
        <shortName evidence="11">NaMN adenylyltransferase</shortName>
    </alternativeName>
</protein>